<dbReference type="Proteomes" id="UP000092600">
    <property type="component" value="Unassembled WGS sequence"/>
</dbReference>
<feature type="region of interest" description="Disordered" evidence="1">
    <location>
        <begin position="1"/>
        <end position="23"/>
    </location>
</feature>
<organism evidence="2 3">
    <name type="scientific">Ananas comosus</name>
    <name type="common">Pineapple</name>
    <name type="synonym">Ananas ananas</name>
    <dbReference type="NCBI Taxonomy" id="4615"/>
    <lineage>
        <taxon>Eukaryota</taxon>
        <taxon>Viridiplantae</taxon>
        <taxon>Streptophyta</taxon>
        <taxon>Embryophyta</taxon>
        <taxon>Tracheophyta</taxon>
        <taxon>Spermatophyta</taxon>
        <taxon>Magnoliopsida</taxon>
        <taxon>Liliopsida</taxon>
        <taxon>Poales</taxon>
        <taxon>Bromeliaceae</taxon>
        <taxon>Bromelioideae</taxon>
        <taxon>Ananas</taxon>
    </lineage>
</organism>
<evidence type="ECO:0000256" key="1">
    <source>
        <dbReference type="SAM" id="MobiDB-lite"/>
    </source>
</evidence>
<reference evidence="2 3" key="1">
    <citation type="journal article" date="2016" name="DNA Res.">
        <title>The draft genome of MD-2 pineapple using hybrid error correction of long reads.</title>
        <authorList>
            <person name="Redwan R.M."/>
            <person name="Saidin A."/>
            <person name="Kumar S.V."/>
        </authorList>
    </citation>
    <scope>NUCLEOTIDE SEQUENCE [LARGE SCALE GENOMIC DNA]</scope>
    <source>
        <strain evidence="3">cv. MD2</strain>
        <tissue evidence="2">Leaf</tissue>
    </source>
</reference>
<accession>A0A199VYS3</accession>
<gene>
    <name evidence="2" type="ORF">ACMD2_03716</name>
</gene>
<proteinExistence type="predicted"/>
<dbReference type="AlphaFoldDB" id="A0A199VYS3"/>
<comment type="caution">
    <text evidence="2">The sequence shown here is derived from an EMBL/GenBank/DDBJ whole genome shotgun (WGS) entry which is preliminary data.</text>
</comment>
<name>A0A199VYS3_ANACO</name>
<dbReference type="EMBL" id="LSRQ01000543">
    <property type="protein sequence ID" value="OAY82138.1"/>
    <property type="molecule type" value="Genomic_DNA"/>
</dbReference>
<sequence>MHEKIHLDLSKRRSKPPGPTCQAQFFWPSQKNQPISPGQKASSGSGGYELPCLVTLAAAMNSFLLVNSQGNIFSHRTDSQITIGGMISTVNFDLPNLQFVSIDFLSML</sequence>
<feature type="compositionally biased region" description="Basic and acidic residues" evidence="1">
    <location>
        <begin position="1"/>
        <end position="11"/>
    </location>
</feature>
<protein>
    <submittedName>
        <fullName evidence="2">Uncharacterized protein</fullName>
    </submittedName>
</protein>
<evidence type="ECO:0000313" key="2">
    <source>
        <dbReference type="EMBL" id="OAY82138.1"/>
    </source>
</evidence>
<evidence type="ECO:0000313" key="3">
    <source>
        <dbReference type="Proteomes" id="UP000092600"/>
    </source>
</evidence>